<feature type="domain" description="Fructose-1-6-bisphosphatase class 1 C-terminal" evidence="12">
    <location>
        <begin position="184"/>
        <end position="316"/>
    </location>
</feature>
<feature type="binding site" evidence="9">
    <location>
        <position position="104"/>
    </location>
    <ligand>
        <name>Mg(2+)</name>
        <dbReference type="ChEBI" id="CHEBI:18420"/>
        <label>1</label>
    </ligand>
</feature>
<evidence type="ECO:0000256" key="3">
    <source>
        <dbReference type="ARBA" id="ARBA00010941"/>
    </source>
</evidence>
<evidence type="ECO:0000256" key="6">
    <source>
        <dbReference type="ARBA" id="ARBA00022801"/>
    </source>
</evidence>
<evidence type="ECO:0000256" key="10">
    <source>
        <dbReference type="RuleBase" id="RU000508"/>
    </source>
</evidence>
<comment type="subcellular location">
    <subcellularLocation>
        <location evidence="9">Cytoplasm</location>
    </subcellularLocation>
</comment>
<feature type="domain" description="Fructose-1-6-bisphosphatase class I N-terminal" evidence="11">
    <location>
        <begin position="16"/>
        <end position="178"/>
    </location>
</feature>
<comment type="cofactor">
    <cofactor evidence="9">
        <name>Mg(2+)</name>
        <dbReference type="ChEBI" id="CHEBI:18420"/>
    </cofactor>
    <text evidence="9">Binds 2 magnesium ions per subunit.</text>
</comment>
<gene>
    <name evidence="9" type="primary">fbp</name>
    <name evidence="13" type="ORF">Rsw2DRAFT_0350</name>
</gene>
<feature type="binding site" evidence="9">
    <location>
        <position position="105"/>
    </location>
    <ligand>
        <name>Mg(2+)</name>
        <dbReference type="ChEBI" id="CHEBI:18420"/>
        <label>2</label>
    </ligand>
</feature>
<evidence type="ECO:0000256" key="7">
    <source>
        <dbReference type="ARBA" id="ARBA00022842"/>
    </source>
</evidence>
<sequence length="335" mass="36197">MQLEAKPFPTEGIPENMQAVMARLSEVAAQIALRIARGGIEEDLAGAEGVNSDGDAQKALDVIADDAFRLALADTPVRFYASEEQETVVEVNPAGTLALAIDPLDGSSNINANVSIGTIFAIYPAEATPEASFLRPGTDLLAGGYVIYGPQVALVVTFGDGVLKLVLDPLTASWTLVTRRAQVPLRSNEFAINASNYRHWPAAIRAYIDDCVAGSEGPREQNFNMRWVASLVAETHRILTRGGVFLYPRDDRKGYKEGRLRYLYECAPIAFVITQAGGGATDGEDPILPHVPTHLHARTPFIFGSAEKVARIAAYHDLPDTETSALFGKRGLFRS</sequence>
<dbReference type="InterPro" id="IPR044015">
    <property type="entry name" value="FBPase_C_dom"/>
</dbReference>
<keyword evidence="6 9" id="KW-0378">Hydrolase</keyword>
<keyword evidence="8 9" id="KW-0119">Carbohydrate metabolism</keyword>
<dbReference type="GO" id="GO:0006002">
    <property type="term" value="P:fructose 6-phosphate metabolic process"/>
    <property type="evidence" value="ECO:0007669"/>
    <property type="project" value="TreeGrafter"/>
</dbReference>
<evidence type="ECO:0000259" key="12">
    <source>
        <dbReference type="Pfam" id="PF18913"/>
    </source>
</evidence>
<evidence type="ECO:0000256" key="1">
    <source>
        <dbReference type="ARBA" id="ARBA00001273"/>
    </source>
</evidence>
<reference evidence="13 14" key="1">
    <citation type="submission" date="2009-08" db="EMBL/GenBank/DDBJ databases">
        <title>The draft genome of Rhodobacter sp. SW2.</title>
        <authorList>
            <consortium name="US DOE Joint Genome Institute (JGI-PGF)"/>
            <person name="Lucas S."/>
            <person name="Copeland A."/>
            <person name="Lapidus A."/>
            <person name="Glavina del Rio T."/>
            <person name="Tice H."/>
            <person name="Bruce D."/>
            <person name="Goodwin L."/>
            <person name="Pitluck S."/>
            <person name="Larimer F."/>
            <person name="Land M.L."/>
            <person name="Hauser L."/>
            <person name="Emerson D."/>
        </authorList>
    </citation>
    <scope>NUCLEOTIDE SEQUENCE [LARGE SCALE GENOMIC DNA]</scope>
    <source>
        <strain evidence="13 14">SW2</strain>
    </source>
</reference>
<dbReference type="Gene3D" id="3.30.540.10">
    <property type="entry name" value="Fructose-1,6-Bisphosphatase, subunit A, domain 1"/>
    <property type="match status" value="1"/>
</dbReference>
<dbReference type="GO" id="GO:0042132">
    <property type="term" value="F:fructose 1,6-bisphosphate 1-phosphatase activity"/>
    <property type="evidence" value="ECO:0007669"/>
    <property type="project" value="UniProtKB-UniRule"/>
</dbReference>
<dbReference type="NCBIfam" id="NF006780">
    <property type="entry name" value="PRK09293.1-4"/>
    <property type="match status" value="1"/>
</dbReference>
<dbReference type="GO" id="GO:0030388">
    <property type="term" value="P:fructose 1,6-bisphosphate metabolic process"/>
    <property type="evidence" value="ECO:0007669"/>
    <property type="project" value="TreeGrafter"/>
</dbReference>
<comment type="subunit">
    <text evidence="9">Homotetramer.</text>
</comment>
<dbReference type="InterPro" id="IPR033391">
    <property type="entry name" value="FBPase_N"/>
</dbReference>
<dbReference type="GO" id="GO:0000287">
    <property type="term" value="F:magnesium ion binding"/>
    <property type="evidence" value="ECO:0007669"/>
    <property type="project" value="UniProtKB-UniRule"/>
</dbReference>
<dbReference type="FunFam" id="3.40.190.80:FF:000011">
    <property type="entry name" value="Fructose-1,6-bisphosphatase class 1"/>
    <property type="match status" value="1"/>
</dbReference>
<dbReference type="InterPro" id="IPR020548">
    <property type="entry name" value="Fructose_bisphosphatase_AS"/>
</dbReference>
<dbReference type="Pfam" id="PF18913">
    <property type="entry name" value="FBPase_C"/>
    <property type="match status" value="1"/>
</dbReference>
<comment type="catalytic activity">
    <reaction evidence="1 9">
        <text>beta-D-fructose 1,6-bisphosphate + H2O = beta-D-fructose 6-phosphate + phosphate</text>
        <dbReference type="Rhea" id="RHEA:11064"/>
        <dbReference type="ChEBI" id="CHEBI:15377"/>
        <dbReference type="ChEBI" id="CHEBI:32966"/>
        <dbReference type="ChEBI" id="CHEBI:43474"/>
        <dbReference type="ChEBI" id="CHEBI:57634"/>
        <dbReference type="EC" id="3.1.3.11"/>
    </reaction>
</comment>
<dbReference type="eggNOG" id="COG0158">
    <property type="taxonomic scope" value="Bacteria"/>
</dbReference>
<proteinExistence type="inferred from homology"/>
<dbReference type="InterPro" id="IPR028343">
    <property type="entry name" value="FBPtase"/>
</dbReference>
<evidence type="ECO:0000256" key="4">
    <source>
        <dbReference type="ARBA" id="ARBA00022490"/>
    </source>
</evidence>
<dbReference type="GO" id="GO:0005986">
    <property type="term" value="P:sucrose biosynthetic process"/>
    <property type="evidence" value="ECO:0007669"/>
    <property type="project" value="TreeGrafter"/>
</dbReference>
<keyword evidence="4 9" id="KW-0963">Cytoplasm</keyword>
<dbReference type="PIRSF" id="PIRSF500210">
    <property type="entry name" value="FBPtase"/>
    <property type="match status" value="1"/>
</dbReference>
<dbReference type="PROSITE" id="PS00124">
    <property type="entry name" value="FBPASE"/>
    <property type="match status" value="1"/>
</dbReference>
<keyword evidence="14" id="KW-1185">Reference proteome</keyword>
<dbReference type="Pfam" id="PF00316">
    <property type="entry name" value="FBPase"/>
    <property type="match status" value="1"/>
</dbReference>
<evidence type="ECO:0000313" key="14">
    <source>
        <dbReference type="Proteomes" id="UP000010121"/>
    </source>
</evidence>
<protein>
    <recommendedName>
        <fullName evidence="9">Fructose-1,6-bisphosphatase class 1</fullName>
        <shortName evidence="9">FBPase class 1</shortName>
        <ecNumber evidence="9">3.1.3.11</ecNumber>
    </recommendedName>
    <alternativeName>
        <fullName evidence="9">D-fructose-1,6-bisphosphate 1-phosphohydrolase class 1</fullName>
    </alternativeName>
</protein>
<dbReference type="EMBL" id="ACYY01000002">
    <property type="protein sequence ID" value="EEW26547.1"/>
    <property type="molecule type" value="Genomic_DNA"/>
</dbReference>
<comment type="caution">
    <text evidence="13">The sequence shown here is derived from an EMBL/GenBank/DDBJ whole genome shotgun (WGS) entry which is preliminary data.</text>
</comment>
<dbReference type="HAMAP" id="MF_01855">
    <property type="entry name" value="FBPase_class1"/>
    <property type="match status" value="1"/>
</dbReference>
<dbReference type="CDD" id="cd00354">
    <property type="entry name" value="FBPase"/>
    <property type="match status" value="1"/>
</dbReference>
<keyword evidence="7 9" id="KW-0460">Magnesium</keyword>
<evidence type="ECO:0000313" key="13">
    <source>
        <dbReference type="EMBL" id="EEW26547.1"/>
    </source>
</evidence>
<dbReference type="PANTHER" id="PTHR11556:SF35">
    <property type="entry name" value="SEDOHEPTULOSE-1,7-BISPHOSPHATASE, CHLOROPLASTIC"/>
    <property type="match status" value="1"/>
</dbReference>
<evidence type="ECO:0000256" key="5">
    <source>
        <dbReference type="ARBA" id="ARBA00022723"/>
    </source>
</evidence>
<feature type="binding site" evidence="9">
    <location>
        <position position="102"/>
    </location>
    <ligand>
        <name>Mg(2+)</name>
        <dbReference type="ChEBI" id="CHEBI:18420"/>
        <label>1</label>
    </ligand>
</feature>
<dbReference type="AlphaFoldDB" id="C8RX22"/>
<feature type="binding site" evidence="9">
    <location>
        <position position="193"/>
    </location>
    <ligand>
        <name>substrate</name>
    </ligand>
</feature>
<accession>C8RX22</accession>
<dbReference type="Proteomes" id="UP000010121">
    <property type="component" value="Unassembled WGS sequence"/>
</dbReference>
<dbReference type="GO" id="GO:0006094">
    <property type="term" value="P:gluconeogenesis"/>
    <property type="evidence" value="ECO:0007669"/>
    <property type="project" value="UniProtKB-UniRule"/>
</dbReference>
<dbReference type="PRINTS" id="PR00115">
    <property type="entry name" value="F16BPHPHTASE"/>
</dbReference>
<dbReference type="PANTHER" id="PTHR11556">
    <property type="entry name" value="FRUCTOSE-1,6-BISPHOSPHATASE-RELATED"/>
    <property type="match status" value="1"/>
</dbReference>
<dbReference type="GO" id="GO:0006000">
    <property type="term" value="P:fructose metabolic process"/>
    <property type="evidence" value="ECO:0007669"/>
    <property type="project" value="TreeGrafter"/>
</dbReference>
<dbReference type="EC" id="3.1.3.11" evidence="9"/>
<name>C8RX22_9RHOB</name>
<dbReference type="SUPFAM" id="SSF56655">
    <property type="entry name" value="Carbohydrate phosphatase"/>
    <property type="match status" value="1"/>
</dbReference>
<feature type="binding site" evidence="9">
    <location>
        <position position="83"/>
    </location>
    <ligand>
        <name>Mg(2+)</name>
        <dbReference type="ChEBI" id="CHEBI:18420"/>
        <label>1</label>
    </ligand>
</feature>
<evidence type="ECO:0000256" key="8">
    <source>
        <dbReference type="ARBA" id="ARBA00023277"/>
    </source>
</evidence>
<evidence type="ECO:0000259" key="11">
    <source>
        <dbReference type="Pfam" id="PF00316"/>
    </source>
</evidence>
<keyword evidence="5 9" id="KW-0479">Metal-binding</keyword>
<dbReference type="STRING" id="371731.Rsw2DRAFT_0350"/>
<evidence type="ECO:0000256" key="2">
    <source>
        <dbReference type="ARBA" id="ARBA00005215"/>
    </source>
</evidence>
<comment type="caution">
    <text evidence="9">Lacks conserved residue(s) required for the propagation of feature annotation.</text>
</comment>
<feature type="binding site" evidence="9">
    <location>
        <position position="102"/>
    </location>
    <ligand>
        <name>Mg(2+)</name>
        <dbReference type="ChEBI" id="CHEBI:18420"/>
        <label>2</label>
    </ligand>
</feature>
<feature type="binding site" evidence="9">
    <location>
        <begin position="105"/>
        <end position="108"/>
    </location>
    <ligand>
        <name>substrate</name>
    </ligand>
</feature>
<dbReference type="GO" id="GO:0005829">
    <property type="term" value="C:cytosol"/>
    <property type="evidence" value="ECO:0007669"/>
    <property type="project" value="TreeGrafter"/>
</dbReference>
<dbReference type="Gene3D" id="3.40.190.80">
    <property type="match status" value="1"/>
</dbReference>
<evidence type="ECO:0000256" key="9">
    <source>
        <dbReference type="HAMAP-Rule" id="MF_01855"/>
    </source>
</evidence>
<comment type="similarity">
    <text evidence="3 9 10">Belongs to the FBPase class 1 family.</text>
</comment>
<organism evidence="13 14">
    <name type="scientific">Rhodobacter ferrooxidans</name>
    <dbReference type="NCBI Taxonomy" id="371731"/>
    <lineage>
        <taxon>Bacteria</taxon>
        <taxon>Pseudomonadati</taxon>
        <taxon>Pseudomonadota</taxon>
        <taxon>Alphaproteobacteria</taxon>
        <taxon>Rhodobacterales</taxon>
        <taxon>Rhodobacter group</taxon>
        <taxon>Rhodobacter</taxon>
    </lineage>
</organism>
<dbReference type="InterPro" id="IPR000146">
    <property type="entry name" value="FBPase_class-1"/>
</dbReference>
<dbReference type="PIRSF" id="PIRSF000904">
    <property type="entry name" value="FBPtase_SBPase"/>
    <property type="match status" value="1"/>
</dbReference>
<comment type="pathway">
    <text evidence="2">Carbohydrate biosynthesis; Calvin cycle.</text>
</comment>
<feature type="binding site" evidence="9">
    <location>
        <position position="265"/>
    </location>
    <ligand>
        <name>Mg(2+)</name>
        <dbReference type="ChEBI" id="CHEBI:18420"/>
        <label>2</label>
    </ligand>
</feature>